<evidence type="ECO:0000256" key="2">
    <source>
        <dbReference type="ARBA" id="ARBA00022603"/>
    </source>
</evidence>
<proteinExistence type="inferred from homology"/>
<dbReference type="InterPro" id="IPR029063">
    <property type="entry name" value="SAM-dependent_MTases_sf"/>
</dbReference>
<keyword evidence="4 5" id="KW-0949">S-adenosyl-L-methionine</keyword>
<accession>A0ABP8PGV4</accession>
<keyword evidence="1 5" id="KW-0963">Cytoplasm</keyword>
<sequence length="280" mass="31370">MSRDIWNPQQYRAYSSHRARPFYELLARVDIEDPAYVVDLGCGPGERTAELAARWPDAVVEGVDSSEQMIAEARRLPLDHLQPPPGGEAPGGSLAFSVGDIAAWAPSRPVDVIFSNAAFQWVPGHQDMLPRWVAALAPGGRLAFSMPGNFDQDSHRILRELCETPRWRNQLAKVNRHNIVSEPAEYFRLLSDLGCEVDAWETTYLQILHGDDPVLEWMKGTALRPAFDVLSREEEREEFVAELSALLRKAYPPGPHGTIFPFRRIFVVASAPPAHEEPAR</sequence>
<evidence type="ECO:0000256" key="3">
    <source>
        <dbReference type="ARBA" id="ARBA00022679"/>
    </source>
</evidence>
<keyword evidence="7" id="KW-1185">Reference proteome</keyword>
<comment type="similarity">
    <text evidence="5">Belongs to the methyltransferase superfamily. Tam family.</text>
</comment>
<comment type="function">
    <text evidence="5">Catalyzes the S-adenosylmethionine monomethyl esterification of trans-aconitate.</text>
</comment>
<dbReference type="CDD" id="cd02440">
    <property type="entry name" value="AdoMet_MTases"/>
    <property type="match status" value="1"/>
</dbReference>
<evidence type="ECO:0000256" key="5">
    <source>
        <dbReference type="HAMAP-Rule" id="MF_00560"/>
    </source>
</evidence>
<keyword evidence="3 5" id="KW-0808">Transferase</keyword>
<gene>
    <name evidence="5" type="primary">tam</name>
    <name evidence="6" type="ORF">GCM10023191_011480</name>
</gene>
<dbReference type="EC" id="2.1.1.144" evidence="5"/>
<keyword evidence="2 5" id="KW-0489">Methyltransferase</keyword>
<name>A0ABP8PGV4_9ACTN</name>
<dbReference type="Pfam" id="PF13489">
    <property type="entry name" value="Methyltransf_23"/>
    <property type="match status" value="1"/>
</dbReference>
<dbReference type="Gene3D" id="3.40.50.150">
    <property type="entry name" value="Vaccinia Virus protein VP39"/>
    <property type="match status" value="1"/>
</dbReference>
<reference evidence="7" key="1">
    <citation type="journal article" date="2019" name="Int. J. Syst. Evol. Microbiol.">
        <title>The Global Catalogue of Microorganisms (GCM) 10K type strain sequencing project: providing services to taxonomists for standard genome sequencing and annotation.</title>
        <authorList>
            <consortium name="The Broad Institute Genomics Platform"/>
            <consortium name="The Broad Institute Genome Sequencing Center for Infectious Disease"/>
            <person name="Wu L."/>
            <person name="Ma J."/>
        </authorList>
    </citation>
    <scope>NUCLEOTIDE SEQUENCE [LARGE SCALE GENOMIC DNA]</scope>
    <source>
        <strain evidence="7">JCM 17933</strain>
    </source>
</reference>
<dbReference type="InterPro" id="IPR023149">
    <property type="entry name" value="Trans_acon_MeTrfase_C"/>
</dbReference>
<dbReference type="HAMAP" id="MF_00560">
    <property type="entry name" value="Tran_acon_Me_trans"/>
    <property type="match status" value="1"/>
</dbReference>
<dbReference type="NCBIfam" id="NF010703">
    <property type="entry name" value="PRK14103.1"/>
    <property type="match status" value="1"/>
</dbReference>
<dbReference type="Proteomes" id="UP001500503">
    <property type="component" value="Unassembled WGS sequence"/>
</dbReference>
<dbReference type="SUPFAM" id="SSF53335">
    <property type="entry name" value="S-adenosyl-L-methionine-dependent methyltransferases"/>
    <property type="match status" value="1"/>
</dbReference>
<evidence type="ECO:0000313" key="7">
    <source>
        <dbReference type="Proteomes" id="UP001500503"/>
    </source>
</evidence>
<evidence type="ECO:0000313" key="6">
    <source>
        <dbReference type="EMBL" id="GAA4486008.1"/>
    </source>
</evidence>
<evidence type="ECO:0000256" key="4">
    <source>
        <dbReference type="ARBA" id="ARBA00022691"/>
    </source>
</evidence>
<evidence type="ECO:0000256" key="1">
    <source>
        <dbReference type="ARBA" id="ARBA00022490"/>
    </source>
</evidence>
<dbReference type="EMBL" id="BAABHF010000010">
    <property type="protein sequence ID" value="GAA4486008.1"/>
    <property type="molecule type" value="Genomic_DNA"/>
</dbReference>
<comment type="caution">
    <text evidence="6">The sequence shown here is derived from an EMBL/GenBank/DDBJ whole genome shotgun (WGS) entry which is preliminary data.</text>
</comment>
<dbReference type="PANTHER" id="PTHR43861:SF1">
    <property type="entry name" value="TRANS-ACONITATE 2-METHYLTRANSFERASE"/>
    <property type="match status" value="1"/>
</dbReference>
<dbReference type="InterPro" id="IPR023506">
    <property type="entry name" value="Trans-aconitate_MeTrfase"/>
</dbReference>
<dbReference type="RefSeq" id="WP_345458346.1">
    <property type="nucleotide sequence ID" value="NZ_BAABHF010000010.1"/>
</dbReference>
<dbReference type="Gene3D" id="1.10.150.290">
    <property type="entry name" value="S-adenosyl-L-methionine-dependent methyltransferases"/>
    <property type="match status" value="1"/>
</dbReference>
<comment type="subcellular location">
    <subcellularLocation>
        <location evidence="5">Cytoplasm</location>
    </subcellularLocation>
</comment>
<comment type="catalytic activity">
    <reaction evidence="5">
        <text>trans-aconitate + S-adenosyl-L-methionine = (E)-3-(methoxycarbonyl)pent-2-enedioate + S-adenosyl-L-homocysteine</text>
        <dbReference type="Rhea" id="RHEA:14969"/>
        <dbReference type="ChEBI" id="CHEBI:15708"/>
        <dbReference type="ChEBI" id="CHEBI:57470"/>
        <dbReference type="ChEBI" id="CHEBI:57856"/>
        <dbReference type="ChEBI" id="CHEBI:59789"/>
        <dbReference type="EC" id="2.1.1.144"/>
    </reaction>
</comment>
<organism evidence="6 7">
    <name type="scientific">Actinoallomurus oryzae</name>
    <dbReference type="NCBI Taxonomy" id="502180"/>
    <lineage>
        <taxon>Bacteria</taxon>
        <taxon>Bacillati</taxon>
        <taxon>Actinomycetota</taxon>
        <taxon>Actinomycetes</taxon>
        <taxon>Streptosporangiales</taxon>
        <taxon>Thermomonosporaceae</taxon>
        <taxon>Actinoallomurus</taxon>
    </lineage>
</organism>
<dbReference type="PANTHER" id="PTHR43861">
    <property type="entry name" value="TRANS-ACONITATE 2-METHYLTRANSFERASE-RELATED"/>
    <property type="match status" value="1"/>
</dbReference>
<protein>
    <recommendedName>
        <fullName evidence="5">Trans-aconitate 2-methyltransferase</fullName>
        <ecNumber evidence="5">2.1.1.144</ecNumber>
    </recommendedName>
</protein>